<dbReference type="Proteomes" id="UP000288197">
    <property type="component" value="Unassembled WGS sequence"/>
</dbReference>
<organism evidence="1 2">
    <name type="scientific">Vagococcus fluvialis</name>
    <dbReference type="NCBI Taxonomy" id="2738"/>
    <lineage>
        <taxon>Bacteria</taxon>
        <taxon>Bacillati</taxon>
        <taxon>Bacillota</taxon>
        <taxon>Bacilli</taxon>
        <taxon>Lactobacillales</taxon>
        <taxon>Enterococcaceae</taxon>
        <taxon>Vagococcus</taxon>
    </lineage>
</organism>
<sequence>MLIKGYYLLINSFKNVIRTKGILSTFLLSILISAIAFFSFNVYAFFSHLQKNMAESIDKETDLIEIQMNAAPLMAMTIFKFAALLLFIALLLLTIANIKRSFSQFFVAQKNEFKIMFLLGESLLFLRLFNACQVLLFSIFSLAIGSLIGTKIFYEAVIKTIQIGIVSEDVNTFHGDTLLLIFVLIFSLIFVFLSTFMTSNKRIESYVL</sequence>
<accession>A0A369AYM2</accession>
<proteinExistence type="predicted"/>
<dbReference type="RefSeq" id="WP_114288994.1">
    <property type="nucleotide sequence ID" value="NZ_NGJX01000003.1"/>
</dbReference>
<evidence type="ECO:0000313" key="1">
    <source>
        <dbReference type="EMBL" id="RSU03953.1"/>
    </source>
</evidence>
<comment type="caution">
    <text evidence="1">The sequence shown here is derived from an EMBL/GenBank/DDBJ whole genome shotgun (WGS) entry which is preliminary data.</text>
</comment>
<gene>
    <name evidence="1" type="ORF">CBF32_04585</name>
</gene>
<protein>
    <recommendedName>
        <fullName evidence="3">FtsX-like permease family protein</fullName>
    </recommendedName>
</protein>
<reference evidence="1 2" key="1">
    <citation type="submission" date="2017-05" db="EMBL/GenBank/DDBJ databases">
        <title>Vagococcus spp. assemblies.</title>
        <authorList>
            <person name="Gulvik C.A."/>
        </authorList>
    </citation>
    <scope>NUCLEOTIDE SEQUENCE [LARGE SCALE GENOMIC DNA]</scope>
    <source>
        <strain evidence="1 2">NCFB 2497</strain>
    </source>
</reference>
<dbReference type="EMBL" id="NGJX01000003">
    <property type="protein sequence ID" value="RSU03953.1"/>
    <property type="molecule type" value="Genomic_DNA"/>
</dbReference>
<dbReference type="AlphaFoldDB" id="A0A369AYM2"/>
<name>A0A369AYM2_9ENTE</name>
<evidence type="ECO:0008006" key="3">
    <source>
        <dbReference type="Google" id="ProtNLM"/>
    </source>
</evidence>
<dbReference type="GeneID" id="63145771"/>
<keyword evidence="2" id="KW-1185">Reference proteome</keyword>
<evidence type="ECO:0000313" key="2">
    <source>
        <dbReference type="Proteomes" id="UP000288197"/>
    </source>
</evidence>